<dbReference type="RefSeq" id="WP_015786709.1">
    <property type="nucleotide sequence ID" value="NZ_CALJZO010000053.1"/>
</dbReference>
<feature type="domain" description="Peptidase S33 tripeptidyl aminopeptidase-like C-terminal" evidence="5">
    <location>
        <begin position="414"/>
        <end position="512"/>
    </location>
</feature>
<feature type="chain" id="PRO_5039634303" evidence="4">
    <location>
        <begin position="27"/>
        <end position="514"/>
    </location>
</feature>
<comment type="similarity">
    <text evidence="1">Belongs to the peptidase S33 family.</text>
</comment>
<gene>
    <name evidence="6" type="ORF">MINT15_25020</name>
</gene>
<evidence type="ECO:0000259" key="5">
    <source>
        <dbReference type="Pfam" id="PF08386"/>
    </source>
</evidence>
<dbReference type="OMA" id="SWRDCTS"/>
<dbReference type="SUPFAM" id="SSF53474">
    <property type="entry name" value="alpha/beta-Hydrolases"/>
    <property type="match status" value="1"/>
</dbReference>
<keyword evidence="2" id="KW-0378">Hydrolase</keyword>
<proteinExistence type="inferred from homology"/>
<dbReference type="OrthoDB" id="5166357at2"/>
<dbReference type="InterPro" id="IPR029058">
    <property type="entry name" value="AB_hydrolase_fold"/>
</dbReference>
<sequence length="514" mass="54071">MPRRGRARRQLVVSALVALLAAGCTAGPSTRPPVVENDGEPAPSTTEASREVPLPELAEPRGPSLSWEKCDPLLLEGLDRGDDAPSVSCARIMAPLDAPGLPGLGLTRLGLTKVGDGSVPLVVLNGLGGEPGTRYAVRLADTLPEEILRTFSLIGVDRRGTGSSEPIQCIPPEERQTLLGHDPTTTVDPILDAARTAGQQCALNLEDAQTAYDSWRTAGDLDELRARLGVPRLNILAHGEGSTSAAYYAARFPQHTGRIVLDGVPDPSTDLTIGLGDIAAAAEATLDRFAADCADQDCPLGDDARAAVTALADDARATPLRVGEHRMSSTLVLRAVLTGLAQPDRWSELADAIAAARKGDGEALFGFVKPWLADTGRWKARADSVLVTRCNDTEPRLPSDRIRQVSRQLGDEHPVFGAVVAQQLAWCSPWPNRQEEMPELGSPDAPPILVLSTAADPVTPEKGTIRAAERIPGAVRIAWQGAGHGALGSGCVADEVTAFLVDGVVPEDGTLCPA</sequence>
<dbReference type="AlphaFoldDB" id="A0A837D813"/>
<comment type="caution">
    <text evidence="6">The sequence shown here is derived from an EMBL/GenBank/DDBJ whole genome shotgun (WGS) entry which is preliminary data.</text>
</comment>
<evidence type="ECO:0000256" key="4">
    <source>
        <dbReference type="SAM" id="SignalP"/>
    </source>
</evidence>
<dbReference type="PANTHER" id="PTHR43248">
    <property type="entry name" value="2-SUCCINYL-6-HYDROXY-2,4-CYCLOHEXADIENE-1-CARBOXYLATE SYNTHASE"/>
    <property type="match status" value="1"/>
</dbReference>
<keyword evidence="4" id="KW-0732">Signal</keyword>
<evidence type="ECO:0000313" key="7">
    <source>
        <dbReference type="Proteomes" id="UP000030848"/>
    </source>
</evidence>
<organism evidence="6 7">
    <name type="scientific">Saccharomonospora viridis</name>
    <dbReference type="NCBI Taxonomy" id="1852"/>
    <lineage>
        <taxon>Bacteria</taxon>
        <taxon>Bacillati</taxon>
        <taxon>Actinomycetota</taxon>
        <taxon>Actinomycetes</taxon>
        <taxon>Pseudonocardiales</taxon>
        <taxon>Pseudonocardiaceae</taxon>
        <taxon>Saccharomonospora</taxon>
    </lineage>
</organism>
<evidence type="ECO:0000313" key="6">
    <source>
        <dbReference type="EMBL" id="KHF43777.1"/>
    </source>
</evidence>
<name>A0A837D813_9PSEU</name>
<dbReference type="InterPro" id="IPR013595">
    <property type="entry name" value="Pept_S33_TAP-like_C"/>
</dbReference>
<dbReference type="GO" id="GO:0016787">
    <property type="term" value="F:hydrolase activity"/>
    <property type="evidence" value="ECO:0007669"/>
    <property type="project" value="UniProtKB-KW"/>
</dbReference>
<accession>A0A837D813</accession>
<dbReference type="PANTHER" id="PTHR43248:SF25">
    <property type="entry name" value="AB HYDROLASE-1 DOMAIN-CONTAINING PROTEIN-RELATED"/>
    <property type="match status" value="1"/>
</dbReference>
<dbReference type="Pfam" id="PF08386">
    <property type="entry name" value="Abhydrolase_4"/>
    <property type="match status" value="1"/>
</dbReference>
<protein>
    <submittedName>
        <fullName evidence="6">Peptidase</fullName>
    </submittedName>
</protein>
<evidence type="ECO:0000256" key="2">
    <source>
        <dbReference type="ARBA" id="ARBA00022801"/>
    </source>
</evidence>
<evidence type="ECO:0000256" key="1">
    <source>
        <dbReference type="ARBA" id="ARBA00010088"/>
    </source>
</evidence>
<dbReference type="PROSITE" id="PS51257">
    <property type="entry name" value="PROKAR_LIPOPROTEIN"/>
    <property type="match status" value="1"/>
</dbReference>
<feature type="region of interest" description="Disordered" evidence="3">
    <location>
        <begin position="27"/>
        <end position="62"/>
    </location>
</feature>
<dbReference type="InterPro" id="IPR051601">
    <property type="entry name" value="Serine_prot/Carboxylest_S33"/>
</dbReference>
<dbReference type="Gene3D" id="3.40.50.1820">
    <property type="entry name" value="alpha/beta hydrolase"/>
    <property type="match status" value="1"/>
</dbReference>
<dbReference type="EMBL" id="JRZE01000005">
    <property type="protein sequence ID" value="KHF43777.1"/>
    <property type="molecule type" value="Genomic_DNA"/>
</dbReference>
<reference evidence="6 7" key="1">
    <citation type="submission" date="2014-10" db="EMBL/GenBank/DDBJ databases">
        <title>Genome sequence of Micropolyspora internatus JCM3315.</title>
        <authorList>
            <person name="Shin S.-K."/>
            <person name="Yi H."/>
        </authorList>
    </citation>
    <scope>NUCLEOTIDE SEQUENCE [LARGE SCALE GENOMIC DNA]</scope>
    <source>
        <strain evidence="6 7">JCM 3315</strain>
    </source>
</reference>
<feature type="signal peptide" evidence="4">
    <location>
        <begin position="1"/>
        <end position="26"/>
    </location>
</feature>
<evidence type="ECO:0000256" key="3">
    <source>
        <dbReference type="SAM" id="MobiDB-lite"/>
    </source>
</evidence>
<dbReference type="Proteomes" id="UP000030848">
    <property type="component" value="Unassembled WGS sequence"/>
</dbReference>